<evidence type="ECO:0000259" key="1">
    <source>
        <dbReference type="Pfam" id="PF01834"/>
    </source>
</evidence>
<dbReference type="GeneID" id="106472533"/>
<keyword evidence="2" id="KW-1185">Reference proteome</keyword>
<evidence type="ECO:0000313" key="3">
    <source>
        <dbReference type="RefSeq" id="XP_022256809.1"/>
    </source>
</evidence>
<dbReference type="SUPFAM" id="SSF49785">
    <property type="entry name" value="Galactose-binding domain-like"/>
    <property type="match status" value="1"/>
</dbReference>
<dbReference type="Pfam" id="PF01834">
    <property type="entry name" value="XRCC1_N"/>
    <property type="match status" value="1"/>
</dbReference>
<name>A0ABM1TLQ3_LIMPO</name>
<accession>A0ABM1TLQ3</accession>
<dbReference type="InterPro" id="IPR002706">
    <property type="entry name" value="Xrcc1_N"/>
</dbReference>
<dbReference type="InterPro" id="IPR008979">
    <property type="entry name" value="Galactose-bd-like_sf"/>
</dbReference>
<evidence type="ECO:0000313" key="2">
    <source>
        <dbReference type="Proteomes" id="UP000694941"/>
    </source>
</evidence>
<protein>
    <submittedName>
        <fullName evidence="3">Uncharacterized protein LOC106472533</fullName>
    </submittedName>
</protein>
<dbReference type="PANTHER" id="PTHR11370">
    <property type="entry name" value="DNA-REPAIR PROTEIN XRCC1"/>
    <property type="match status" value="1"/>
</dbReference>
<gene>
    <name evidence="3" type="primary">LOC106472533</name>
</gene>
<dbReference type="PANTHER" id="PTHR11370:SF4">
    <property type="entry name" value="DNA-REPAIR PROTEIN XRCC1 N-TERMINAL DOMAIN-CONTAINING PROTEIN"/>
    <property type="match status" value="1"/>
</dbReference>
<reference evidence="3" key="1">
    <citation type="submission" date="2025-08" db="UniProtKB">
        <authorList>
            <consortium name="RefSeq"/>
        </authorList>
    </citation>
    <scope>IDENTIFICATION</scope>
    <source>
        <tissue evidence="3">Muscle</tissue>
    </source>
</reference>
<dbReference type="RefSeq" id="XP_022256809.1">
    <property type="nucleotide sequence ID" value="XM_022401101.1"/>
</dbReference>
<dbReference type="Proteomes" id="UP000694941">
    <property type="component" value="Unplaced"/>
</dbReference>
<organism evidence="2 3">
    <name type="scientific">Limulus polyphemus</name>
    <name type="common">Atlantic horseshoe crab</name>
    <dbReference type="NCBI Taxonomy" id="6850"/>
    <lineage>
        <taxon>Eukaryota</taxon>
        <taxon>Metazoa</taxon>
        <taxon>Ecdysozoa</taxon>
        <taxon>Arthropoda</taxon>
        <taxon>Chelicerata</taxon>
        <taxon>Merostomata</taxon>
        <taxon>Xiphosura</taxon>
        <taxon>Limulidae</taxon>
        <taxon>Limulus</taxon>
    </lineage>
</organism>
<sequence>MGVVRLHCVISFSSQDEKYQVENILNGYSDVTTSRWLTASSDKSGRLEAEFQLEKASLISYLDIGNFGSATVEVLVGRSSWPRRKEYLTFLPTVVFMTPTDCRNGKNNMTVRMFTEEHLDKVAIKEKWDRIKIICCQPYNKNLQFGLSFLRLGNNEDNIIDAASENLPDAALMDQAKTLSTETSSIRTSKPARVRSLTSDKGASRAAKMLRAAHLANSSTRKAINIKKEYSSQLNLSLEEEALLLLTSLESSKKLSFKELCHKLETKRGRRLTCEEEKKFMDIAKDFGRSKIDGEFQVIYKESLNRDKASSSNLSILSQYKMPSVSRNTLSVVDINTSPNKKLQKHSSSSASAVTSKSLTQSAGFNNSVCFYSHEKSSVTDDDYHYHLSPEVPDFDLCFDYELNECNSSLSKESSIKSDERNNSVVVVDPKHCLSPPVPDFDLSFELESVKEESDDDLTSSEYSLPSKSMKLHNYKNRKRPTLLCTRQGKERKSTCVSRRNEDDTTSQTKNFLVVQCPLCEEYFPQADVENHAAVCMEEPNRPDLSPHSSSPESFVECPVCNEIYDIQSITSHANMCADLVAS</sequence>
<feature type="domain" description="DNA-repair protein Xrcc1 N-terminal" evidence="1">
    <location>
        <begin position="1"/>
        <end position="152"/>
    </location>
</feature>
<dbReference type="Gene3D" id="2.60.120.260">
    <property type="entry name" value="Galactose-binding domain-like"/>
    <property type="match status" value="1"/>
</dbReference>
<proteinExistence type="predicted"/>